<accession>K4AK47</accession>
<dbReference type="PANTHER" id="PTHR34303">
    <property type="entry name" value="OS01G0890400 PROTEIN-RELATED"/>
    <property type="match status" value="1"/>
</dbReference>
<reference evidence="1" key="2">
    <citation type="submission" date="2015-07" db="EMBL/GenBank/DDBJ databases">
        <authorList>
            <person name="Noorani M."/>
        </authorList>
    </citation>
    <scope>NUCLEOTIDE SEQUENCE</scope>
    <source>
        <strain evidence="1">Yugu1</strain>
    </source>
</reference>
<evidence type="ECO:0000313" key="2">
    <source>
        <dbReference type="EnsemblPlants" id="KQK87736"/>
    </source>
</evidence>
<sequence>MQPGGAQPVSQADAVDIPGRPDYVDSYVQGNRPIPATAVYAVTPEHERSTTRRETAVVYMPAAPPEMMYFARCIAHAYITPADAPCKAHPAPFIRAVIGAVLPALLYELHPPGHGADRKVRFRCPEDREAAMARQPFALDGATVKLVREGESSNVRRIRLETLAHVALHGYPREQRSVEEIRGNCNSFGHLIEVDPACFAAPDLSPVRAVIRLQHAREIPREVRIRWGGWWLHVVPVQILRVWDWSESLDANGEYVPIYGPAAVVPP</sequence>
<dbReference type="EnsemblPlants" id="KQK87736">
    <property type="protein sequence ID" value="KQK87736"/>
    <property type="gene ID" value="SETIT_039270mg"/>
</dbReference>
<name>K4AK47_SETIT</name>
<proteinExistence type="predicted"/>
<dbReference type="EMBL" id="AGNK02005437">
    <property type="status" value="NOT_ANNOTATED_CDS"/>
    <property type="molecule type" value="Genomic_DNA"/>
</dbReference>
<organism evidence="2 3">
    <name type="scientific">Setaria italica</name>
    <name type="common">Foxtail millet</name>
    <name type="synonym">Panicum italicum</name>
    <dbReference type="NCBI Taxonomy" id="4555"/>
    <lineage>
        <taxon>Eukaryota</taxon>
        <taxon>Viridiplantae</taxon>
        <taxon>Streptophyta</taxon>
        <taxon>Embryophyta</taxon>
        <taxon>Tracheophyta</taxon>
        <taxon>Spermatophyta</taxon>
        <taxon>Magnoliopsida</taxon>
        <taxon>Liliopsida</taxon>
        <taxon>Poales</taxon>
        <taxon>Poaceae</taxon>
        <taxon>PACMAD clade</taxon>
        <taxon>Panicoideae</taxon>
        <taxon>Panicodae</taxon>
        <taxon>Paniceae</taxon>
        <taxon>Cenchrinae</taxon>
        <taxon>Setaria</taxon>
    </lineage>
</organism>
<evidence type="ECO:0008006" key="4">
    <source>
        <dbReference type="Google" id="ProtNLM"/>
    </source>
</evidence>
<dbReference type="EMBL" id="CM003536">
    <property type="protein sequence ID" value="RCV41501.1"/>
    <property type="molecule type" value="Genomic_DNA"/>
</dbReference>
<keyword evidence="3" id="KW-1185">Reference proteome</keyword>
<dbReference type="OMA" id="QHAREIP"/>
<protein>
    <recommendedName>
        <fullName evidence="4">DUF4283 domain-containing protein</fullName>
    </recommendedName>
</protein>
<dbReference type="eggNOG" id="ENOG502R3BU">
    <property type="taxonomic scope" value="Eukaryota"/>
</dbReference>
<reference evidence="1 3" key="1">
    <citation type="journal article" date="2012" name="Nat. Biotechnol.">
        <title>Reference genome sequence of the model plant Setaria.</title>
        <authorList>
            <person name="Bennetzen J.L."/>
            <person name="Schmutz J."/>
            <person name="Wang H."/>
            <person name="Percifield R."/>
            <person name="Hawkins J."/>
            <person name="Pontaroli A.C."/>
            <person name="Estep M."/>
            <person name="Feng L."/>
            <person name="Vaughn J.N."/>
            <person name="Grimwood J."/>
            <person name="Jenkins J."/>
            <person name="Barry K."/>
            <person name="Lindquist E."/>
            <person name="Hellsten U."/>
            <person name="Deshpande S."/>
            <person name="Wang X."/>
            <person name="Wu X."/>
            <person name="Mitros T."/>
            <person name="Triplett J."/>
            <person name="Yang X."/>
            <person name="Ye C.Y."/>
            <person name="Mauro-Herrera M."/>
            <person name="Wang L."/>
            <person name="Li P."/>
            <person name="Sharma M."/>
            <person name="Sharma R."/>
            <person name="Ronald P.C."/>
            <person name="Panaud O."/>
            <person name="Kellogg E.A."/>
            <person name="Brutnell T.P."/>
            <person name="Doust A.N."/>
            <person name="Tuskan G.A."/>
            <person name="Rokhsar D."/>
            <person name="Devos K.M."/>
        </authorList>
    </citation>
    <scope>NUCLEOTIDE SEQUENCE [LARGE SCALE GENOMIC DNA]</scope>
    <source>
        <strain evidence="3">cv. Yugu1</strain>
        <strain evidence="1">Yugu1</strain>
    </source>
</reference>
<dbReference type="Gramene" id="KQK87736">
    <property type="protein sequence ID" value="KQK87736"/>
    <property type="gene ID" value="SETIT_039270mg"/>
</dbReference>
<dbReference type="AlphaFoldDB" id="K4AK47"/>
<dbReference type="OrthoDB" id="675134at2759"/>
<gene>
    <name evidence="1" type="ORF">SETIT_9G140800v2</name>
</gene>
<dbReference type="HOGENOM" id="CLU_093289_0_0_1"/>
<dbReference type="PANTHER" id="PTHR34303:SF6">
    <property type="entry name" value="OS01G0890400 PROTEIN"/>
    <property type="match status" value="1"/>
</dbReference>
<evidence type="ECO:0000313" key="3">
    <source>
        <dbReference type="Proteomes" id="UP000004995"/>
    </source>
</evidence>
<reference evidence="2" key="3">
    <citation type="submission" date="2018-08" db="UniProtKB">
        <authorList>
            <consortium name="EnsemblPlants"/>
        </authorList>
    </citation>
    <scope>IDENTIFICATION</scope>
    <source>
        <strain evidence="2">Yugu1</strain>
    </source>
</reference>
<dbReference type="FunCoup" id="K4AK47">
    <property type="interactions" value="103"/>
</dbReference>
<dbReference type="Proteomes" id="UP000004995">
    <property type="component" value="Unassembled WGS sequence"/>
</dbReference>
<evidence type="ECO:0000313" key="1">
    <source>
        <dbReference type="EMBL" id="RCV41501.1"/>
    </source>
</evidence>